<protein>
    <submittedName>
        <fullName evidence="1">DUF2239 family protein</fullName>
    </submittedName>
</protein>
<evidence type="ECO:0000313" key="2">
    <source>
        <dbReference type="Proteomes" id="UP000486534"/>
    </source>
</evidence>
<dbReference type="RefSeq" id="WP_152897576.1">
    <property type="nucleotide sequence ID" value="NZ_WHUV01000002.1"/>
</dbReference>
<dbReference type="EMBL" id="WHUV01000002">
    <property type="protein sequence ID" value="MQA53895.1"/>
    <property type="molecule type" value="Genomic_DNA"/>
</dbReference>
<name>A0A7X1U4C7_9PSED</name>
<accession>A0A7X1U4C7</accession>
<dbReference type="AlphaFoldDB" id="A0A7X1U4C7"/>
<gene>
    <name evidence="1" type="ORF">GDH07_11285</name>
</gene>
<comment type="caution">
    <text evidence="1">The sequence shown here is derived from an EMBL/GenBank/DDBJ whole genome shotgun (WGS) entry which is preliminary data.</text>
</comment>
<proteinExistence type="predicted"/>
<organism evidence="1 2">
    <name type="scientific">Pseudomonas piscis</name>
    <dbReference type="NCBI Taxonomy" id="2614538"/>
    <lineage>
        <taxon>Bacteria</taxon>
        <taxon>Pseudomonadati</taxon>
        <taxon>Pseudomonadota</taxon>
        <taxon>Gammaproteobacteria</taxon>
        <taxon>Pseudomonadales</taxon>
        <taxon>Pseudomonadaceae</taxon>
        <taxon>Pseudomonas</taxon>
    </lineage>
</organism>
<sequence length="214" mass="23063">MSDILTKPVTAFQAQRLLARGPLLEVALAVRDASRDPACASLLVFDDATGRVIDLDLRGSEAEVTQRLAQAPAPGRGRYRSAAAAETEVEVAADSPRGRGRPKLGVIAREVTLLPRQWDWLASQPGGASAVLRRLVDEARRNPDAAQQRRMAQEAAYQFMLALAGDLPGYEEATRALFAGDLEGLGQRLQGWPEDIREHALRLATGAQFVGAGQ</sequence>
<dbReference type="Proteomes" id="UP000486534">
    <property type="component" value="Unassembled WGS sequence"/>
</dbReference>
<reference evidence="1 2" key="1">
    <citation type="submission" date="2019-10" db="EMBL/GenBank/DDBJ databases">
        <title>Pseudomonas dajingensis sp. nov., isolated from the profound head ulcers of farmed Murray cod (Maccullochella peelii peelii).</title>
        <authorList>
            <person name="Liu Y."/>
        </authorList>
    </citation>
    <scope>NUCLEOTIDE SEQUENCE [LARGE SCALE GENOMIC DNA]</scope>
    <source>
        <strain evidence="1 2">MC042</strain>
    </source>
</reference>
<evidence type="ECO:0000313" key="1">
    <source>
        <dbReference type="EMBL" id="MQA53895.1"/>
    </source>
</evidence>
<dbReference type="InterPro" id="IPR018715">
    <property type="entry name" value="DUF2239"/>
</dbReference>
<dbReference type="Pfam" id="PF09998">
    <property type="entry name" value="DUF2239"/>
    <property type="match status" value="1"/>
</dbReference>